<keyword evidence="3" id="KW-0539">Nucleus</keyword>
<dbReference type="GO" id="GO:0003677">
    <property type="term" value="F:DNA binding"/>
    <property type="evidence" value="ECO:0007669"/>
    <property type="project" value="InterPro"/>
</dbReference>
<proteinExistence type="predicted"/>
<evidence type="ECO:0000256" key="3">
    <source>
        <dbReference type="ARBA" id="ARBA00023242"/>
    </source>
</evidence>
<gene>
    <name evidence="6" type="ORF">A1O9_08932</name>
</gene>
<dbReference type="EMBL" id="AMGV01000008">
    <property type="protein sequence ID" value="KEF55278.1"/>
    <property type="molecule type" value="Genomic_DNA"/>
</dbReference>
<dbReference type="InterPro" id="IPR007219">
    <property type="entry name" value="XnlR_reg_dom"/>
</dbReference>
<dbReference type="GO" id="GO:0006351">
    <property type="term" value="P:DNA-templated transcription"/>
    <property type="evidence" value="ECO:0007669"/>
    <property type="project" value="InterPro"/>
</dbReference>
<keyword evidence="7" id="KW-1185">Reference proteome</keyword>
<evidence type="ECO:0000313" key="7">
    <source>
        <dbReference type="Proteomes" id="UP000027920"/>
    </source>
</evidence>
<evidence type="ECO:0000256" key="2">
    <source>
        <dbReference type="ARBA" id="ARBA00023163"/>
    </source>
</evidence>
<dbReference type="HOGENOM" id="CLU_006926_2_0_1"/>
<dbReference type="RefSeq" id="XP_013257868.1">
    <property type="nucleotide sequence ID" value="XM_013402414.1"/>
</dbReference>
<dbReference type="VEuPathDB" id="FungiDB:A1O9_08932"/>
<evidence type="ECO:0000259" key="5">
    <source>
        <dbReference type="SMART" id="SM00906"/>
    </source>
</evidence>
<name>A0A072P7Q3_9EURO</name>
<keyword evidence="2" id="KW-0804">Transcription</keyword>
<dbReference type="CDD" id="cd12148">
    <property type="entry name" value="fungal_TF_MHR"/>
    <property type="match status" value="1"/>
</dbReference>
<accession>A0A072P7Q3</accession>
<protein>
    <recommendedName>
        <fullName evidence="5">Xylanolytic transcriptional activator regulatory domain-containing protein</fullName>
    </recommendedName>
</protein>
<feature type="region of interest" description="Disordered" evidence="4">
    <location>
        <begin position="1"/>
        <end position="21"/>
    </location>
</feature>
<feature type="domain" description="Xylanolytic transcriptional activator regulatory" evidence="5">
    <location>
        <begin position="161"/>
        <end position="234"/>
    </location>
</feature>
<evidence type="ECO:0000313" key="6">
    <source>
        <dbReference type="EMBL" id="KEF55278.1"/>
    </source>
</evidence>
<evidence type="ECO:0000256" key="1">
    <source>
        <dbReference type="ARBA" id="ARBA00023015"/>
    </source>
</evidence>
<dbReference type="InterPro" id="IPR051127">
    <property type="entry name" value="Fungal_SecMet_Regulators"/>
</dbReference>
<dbReference type="PANTHER" id="PTHR47424:SF6">
    <property type="entry name" value="PROLINE UTILIZATION TRANS-ACTIVATOR"/>
    <property type="match status" value="1"/>
</dbReference>
<sequence length="540" mass="60233">MSAEPRMGNKSPSIETPRLRDDSYGLSLPDFPNVNHSYLQEWPDEERSEILLDAILTSIGRVQHFFDPRSVADRLAMCSASNGQEPPTTLWYIELLLVFAIGDLLTCKFHDRLSTPGESYFIEAMNRIPGLSHLRTSGIQGIEILGLVTYYLQCADRRDDAYVYAGVALRMALLMGLHRDSGAAATTRSDKTHQNRLWWTIYMQERRLAAATGNPLSVDDEVIRAALPRDAPGFCASEALTTNVKIAKITGQTLKNIYGSIGQTEQIFMTHVQNILSELHQISQNMPADFAVDFSQQLRVTRTSATLYLMLYQAIILVTRPILLQLARQAVKEQLQNIILSRPLESLAETCIDAARHTLRILCALKQQQLLANFGFSDLDAIFSAGFVFVLAETIYPSSHRHSGLSGIRGCLDLLQDLNSHGNRPSAVRRRDIIQMCKQLNIAESLTNTEPSGGVTIGDIEAASSVRVNNGQQKLQQETDAQVIAMEQPLHWVDDIAESEMLLGQDTHDLHLWYNHDSLDLTGAIETDWEALATEIFRSG</sequence>
<dbReference type="STRING" id="1182545.A0A072P7Q3"/>
<dbReference type="OrthoDB" id="3990906at2759"/>
<dbReference type="PANTHER" id="PTHR47424">
    <property type="entry name" value="REGULATORY PROTEIN GAL4"/>
    <property type="match status" value="1"/>
</dbReference>
<dbReference type="Pfam" id="PF04082">
    <property type="entry name" value="Fungal_trans"/>
    <property type="match status" value="1"/>
</dbReference>
<organism evidence="6 7">
    <name type="scientific">Exophiala aquamarina CBS 119918</name>
    <dbReference type="NCBI Taxonomy" id="1182545"/>
    <lineage>
        <taxon>Eukaryota</taxon>
        <taxon>Fungi</taxon>
        <taxon>Dikarya</taxon>
        <taxon>Ascomycota</taxon>
        <taxon>Pezizomycotina</taxon>
        <taxon>Eurotiomycetes</taxon>
        <taxon>Chaetothyriomycetidae</taxon>
        <taxon>Chaetothyriales</taxon>
        <taxon>Herpotrichiellaceae</taxon>
        <taxon>Exophiala</taxon>
    </lineage>
</organism>
<dbReference type="GO" id="GO:0008270">
    <property type="term" value="F:zinc ion binding"/>
    <property type="evidence" value="ECO:0007669"/>
    <property type="project" value="InterPro"/>
</dbReference>
<comment type="caution">
    <text evidence="6">The sequence shown here is derived from an EMBL/GenBank/DDBJ whole genome shotgun (WGS) entry which is preliminary data.</text>
</comment>
<evidence type="ECO:0000256" key="4">
    <source>
        <dbReference type="SAM" id="MobiDB-lite"/>
    </source>
</evidence>
<dbReference type="Proteomes" id="UP000027920">
    <property type="component" value="Unassembled WGS sequence"/>
</dbReference>
<keyword evidence="1" id="KW-0805">Transcription regulation</keyword>
<dbReference type="GeneID" id="25283842"/>
<dbReference type="SMART" id="SM00906">
    <property type="entry name" value="Fungal_trans"/>
    <property type="match status" value="1"/>
</dbReference>
<reference evidence="6 7" key="1">
    <citation type="submission" date="2013-03" db="EMBL/GenBank/DDBJ databases">
        <title>The Genome Sequence of Exophiala aquamarina CBS 119918.</title>
        <authorList>
            <consortium name="The Broad Institute Genomics Platform"/>
            <person name="Cuomo C."/>
            <person name="de Hoog S."/>
            <person name="Gorbushina A."/>
            <person name="Walker B."/>
            <person name="Young S.K."/>
            <person name="Zeng Q."/>
            <person name="Gargeya S."/>
            <person name="Fitzgerald M."/>
            <person name="Haas B."/>
            <person name="Abouelleil A."/>
            <person name="Allen A.W."/>
            <person name="Alvarado L."/>
            <person name="Arachchi H.M."/>
            <person name="Berlin A.M."/>
            <person name="Chapman S.B."/>
            <person name="Gainer-Dewar J."/>
            <person name="Goldberg J."/>
            <person name="Griggs A."/>
            <person name="Gujja S."/>
            <person name="Hansen M."/>
            <person name="Howarth C."/>
            <person name="Imamovic A."/>
            <person name="Ireland A."/>
            <person name="Larimer J."/>
            <person name="McCowan C."/>
            <person name="Murphy C."/>
            <person name="Pearson M."/>
            <person name="Poon T.W."/>
            <person name="Priest M."/>
            <person name="Roberts A."/>
            <person name="Saif S."/>
            <person name="Shea T."/>
            <person name="Sisk P."/>
            <person name="Sykes S."/>
            <person name="Wortman J."/>
            <person name="Nusbaum C."/>
            <person name="Birren B."/>
        </authorList>
    </citation>
    <scope>NUCLEOTIDE SEQUENCE [LARGE SCALE GENOMIC DNA]</scope>
    <source>
        <strain evidence="6 7">CBS 119918</strain>
    </source>
</reference>
<dbReference type="AlphaFoldDB" id="A0A072P7Q3"/>